<dbReference type="Gene3D" id="3.30.1180.10">
    <property type="match status" value="1"/>
</dbReference>
<dbReference type="InterPro" id="IPR003797">
    <property type="entry name" value="DegV"/>
</dbReference>
<dbReference type="InterPro" id="IPR050270">
    <property type="entry name" value="DegV_domain_contain"/>
</dbReference>
<dbReference type="AlphaFoldDB" id="A0A650EQ88"/>
<dbReference type="Gene3D" id="3.40.50.10170">
    <property type="match status" value="1"/>
</dbReference>
<evidence type="ECO:0000256" key="1">
    <source>
        <dbReference type="ARBA" id="ARBA00023121"/>
    </source>
</evidence>
<name>A0A650EQ88_9FIRM</name>
<evidence type="ECO:0008006" key="3">
    <source>
        <dbReference type="Google" id="ProtNLM"/>
    </source>
</evidence>
<dbReference type="GO" id="GO:0008289">
    <property type="term" value="F:lipid binding"/>
    <property type="evidence" value="ECO:0007669"/>
    <property type="project" value="UniProtKB-KW"/>
</dbReference>
<dbReference type="InterPro" id="IPR043168">
    <property type="entry name" value="DegV_C"/>
</dbReference>
<reference evidence="2" key="1">
    <citation type="journal article" date="2020" name="J. ISSAAS">
        <title>Lactobacilli and other gastrointestinal microbiota of Peromyscus leucopus, reservoir host for agents of Lyme disease and other zoonoses in North America.</title>
        <authorList>
            <person name="Milovic A."/>
            <person name="Bassam K."/>
            <person name="Shao H."/>
            <person name="Chatzistamou I."/>
            <person name="Tufts D.M."/>
            <person name="Diuk-Wasser M."/>
            <person name="Barbour A.G."/>
        </authorList>
    </citation>
    <scope>NUCLEOTIDE SEQUENCE</scope>
    <source>
        <strain evidence="2">LL40</strain>
    </source>
</reference>
<gene>
    <name evidence="2" type="ORF">Firmicute1046_1800</name>
</gene>
<dbReference type="EMBL" id="MN577573">
    <property type="protein sequence ID" value="QGT51104.1"/>
    <property type="molecule type" value="Genomic_DNA"/>
</dbReference>
<proteinExistence type="predicted"/>
<accession>A0A650EQ88</accession>
<sequence length="284" mass="31077">MSIKLMTDAAADIPKEYALAHGIEILPFILNCDGKEVIADINLTPEAFYEIFHGLKDIPSTSQISPAVLEEMFRRLTADGSSLIYVSISANGSGIFNTASLMAQELREEGLDITVVDSGMFSIPIGFPVMRAVEMAEAGASKEEILAYLTESYQRDSAYIVVDDLKYLKKGGRIKATQMVISEMLDIKPILKINDGLIEAFGKVRGVKKALSKLVDLTAELMDNPQENEVVILSSEADERVEILTKMLNERVQPKTISCYNIGPVVTVHIGTGVTAVYFKHKAG</sequence>
<dbReference type="PANTHER" id="PTHR33434:SF2">
    <property type="entry name" value="FATTY ACID-BINDING PROTEIN TM_1468"/>
    <property type="match status" value="1"/>
</dbReference>
<dbReference type="PANTHER" id="PTHR33434">
    <property type="entry name" value="DEGV DOMAIN-CONTAINING PROTEIN DR_1986-RELATED"/>
    <property type="match status" value="1"/>
</dbReference>
<evidence type="ECO:0000313" key="2">
    <source>
        <dbReference type="EMBL" id="QGT51104.1"/>
    </source>
</evidence>
<dbReference type="SUPFAM" id="SSF82549">
    <property type="entry name" value="DAK1/DegV-like"/>
    <property type="match status" value="1"/>
</dbReference>
<protein>
    <recommendedName>
        <fullName evidence="3">DegV family protein</fullName>
    </recommendedName>
</protein>
<dbReference type="PROSITE" id="PS51482">
    <property type="entry name" value="DEGV"/>
    <property type="match status" value="1"/>
</dbReference>
<dbReference type="NCBIfam" id="TIGR00762">
    <property type="entry name" value="DegV"/>
    <property type="match status" value="1"/>
</dbReference>
<dbReference type="Pfam" id="PF02645">
    <property type="entry name" value="DegV"/>
    <property type="match status" value="1"/>
</dbReference>
<keyword evidence="1" id="KW-0446">Lipid-binding</keyword>
<organism evidence="2">
    <name type="scientific">uncultured Bacillota bacterium</name>
    <dbReference type="NCBI Taxonomy" id="344338"/>
    <lineage>
        <taxon>Bacteria</taxon>
        <taxon>Bacillati</taxon>
        <taxon>Bacillota</taxon>
        <taxon>environmental samples</taxon>
    </lineage>
</organism>